<organism evidence="1 2">
    <name type="scientific">Nesidiocoris tenuis</name>
    <dbReference type="NCBI Taxonomy" id="355587"/>
    <lineage>
        <taxon>Eukaryota</taxon>
        <taxon>Metazoa</taxon>
        <taxon>Ecdysozoa</taxon>
        <taxon>Arthropoda</taxon>
        <taxon>Hexapoda</taxon>
        <taxon>Insecta</taxon>
        <taxon>Pterygota</taxon>
        <taxon>Neoptera</taxon>
        <taxon>Paraneoptera</taxon>
        <taxon>Hemiptera</taxon>
        <taxon>Heteroptera</taxon>
        <taxon>Panheteroptera</taxon>
        <taxon>Cimicomorpha</taxon>
        <taxon>Miridae</taxon>
        <taxon>Dicyphina</taxon>
        <taxon>Nesidiocoris</taxon>
    </lineage>
</organism>
<dbReference type="Proteomes" id="UP001307889">
    <property type="component" value="Chromosome 15"/>
</dbReference>
<reference evidence="1 2" key="1">
    <citation type="submission" date="2023-09" db="EMBL/GenBank/DDBJ databases">
        <title>Nesidiocoris tenuis whole genome shotgun sequence.</title>
        <authorList>
            <person name="Shibata T."/>
            <person name="Shimoda M."/>
            <person name="Kobayashi T."/>
            <person name="Uehara T."/>
        </authorList>
    </citation>
    <scope>NUCLEOTIDE SEQUENCE [LARGE SCALE GENOMIC DNA]</scope>
    <source>
        <strain evidence="1 2">Japan</strain>
    </source>
</reference>
<name>A0ABN7BF64_9HEMI</name>
<proteinExistence type="predicted"/>
<gene>
    <name evidence="1" type="ORF">NTJ_15800</name>
</gene>
<evidence type="ECO:0000313" key="2">
    <source>
        <dbReference type="Proteomes" id="UP001307889"/>
    </source>
</evidence>
<keyword evidence="2" id="KW-1185">Reference proteome</keyword>
<sequence length="228" mass="26322">MEKVRDILSDVLDSVISSAAEDEGRYDMPSSSPSYFNLTNYESKCVVSFDENDASARDSEDGAGDGNHLDGAWESVFSDDSTLQNKTIYVTHRHFLQQSSENILDLEPHEMCQDWDEFEDKRRKVYWSNCGLMQERYVHSLFTDPETPDSARPTIARVDSDEMFSKCDVPHVSAIVRSRRATSRNLSALKFRRCREQPSRADKLRKMIWITKNLPAVFKRLTRSKYES</sequence>
<accession>A0ABN7BF64</accession>
<protein>
    <submittedName>
        <fullName evidence="1">Uncharacterized protein</fullName>
    </submittedName>
</protein>
<dbReference type="EMBL" id="AP028923">
    <property type="protein sequence ID" value="BET02982.1"/>
    <property type="molecule type" value="Genomic_DNA"/>
</dbReference>
<evidence type="ECO:0000313" key="1">
    <source>
        <dbReference type="EMBL" id="BET02982.1"/>
    </source>
</evidence>